<accession>A0A840IT94</accession>
<dbReference type="AlphaFoldDB" id="A0A840IT94"/>
<name>A0A840IT94_9PSEU</name>
<dbReference type="Proteomes" id="UP000581769">
    <property type="component" value="Unassembled WGS sequence"/>
</dbReference>
<gene>
    <name evidence="1" type="ORF">BJY18_002244</name>
</gene>
<protein>
    <submittedName>
        <fullName evidence="1">Uncharacterized protein</fullName>
    </submittedName>
</protein>
<evidence type="ECO:0000313" key="1">
    <source>
        <dbReference type="EMBL" id="MBB4684759.1"/>
    </source>
</evidence>
<comment type="caution">
    <text evidence="1">The sequence shown here is derived from an EMBL/GenBank/DDBJ whole genome shotgun (WGS) entry which is preliminary data.</text>
</comment>
<reference evidence="1 2" key="1">
    <citation type="submission" date="2020-08" db="EMBL/GenBank/DDBJ databases">
        <title>Sequencing the genomes of 1000 actinobacteria strains.</title>
        <authorList>
            <person name="Klenk H.-P."/>
        </authorList>
    </citation>
    <scope>NUCLEOTIDE SEQUENCE [LARGE SCALE GENOMIC DNA]</scope>
    <source>
        <strain evidence="1 2">DSM 45859</strain>
    </source>
</reference>
<organism evidence="1 2">
    <name type="scientific">Amycolatopsis jiangsuensis</name>
    <dbReference type="NCBI Taxonomy" id="1181879"/>
    <lineage>
        <taxon>Bacteria</taxon>
        <taxon>Bacillati</taxon>
        <taxon>Actinomycetota</taxon>
        <taxon>Actinomycetes</taxon>
        <taxon>Pseudonocardiales</taxon>
        <taxon>Pseudonocardiaceae</taxon>
        <taxon>Amycolatopsis</taxon>
    </lineage>
</organism>
<evidence type="ECO:0000313" key="2">
    <source>
        <dbReference type="Proteomes" id="UP000581769"/>
    </source>
</evidence>
<proteinExistence type="predicted"/>
<dbReference type="EMBL" id="JACHMG010000001">
    <property type="protein sequence ID" value="MBB4684759.1"/>
    <property type="molecule type" value="Genomic_DNA"/>
</dbReference>
<sequence>MLQNGGDGQDIISCGPGSADYIAATLDTAVRGPHD</sequence>
<keyword evidence="2" id="KW-1185">Reference proteome</keyword>